<dbReference type="GO" id="GO:0030145">
    <property type="term" value="F:manganese ion binding"/>
    <property type="evidence" value="ECO:0007669"/>
    <property type="project" value="InterPro"/>
</dbReference>
<keyword evidence="5" id="KW-0479">Metal-binding</keyword>
<dbReference type="PANTHER" id="PTHR31637">
    <property type="entry name" value="2,3-BISPHOSPHOGLYCERATE-INDEPENDENT PHOSPHOGLYCERATE MUTASE"/>
    <property type="match status" value="1"/>
</dbReference>
<dbReference type="HAMAP" id="MF_01038">
    <property type="entry name" value="GpmI"/>
    <property type="match status" value="1"/>
</dbReference>
<dbReference type="PIRSF" id="PIRSF001492">
    <property type="entry name" value="IPGAM"/>
    <property type="match status" value="1"/>
</dbReference>
<dbReference type="AlphaFoldDB" id="A0A381NEC9"/>
<comment type="cofactor">
    <cofactor evidence="1">
        <name>Mn(2+)</name>
        <dbReference type="ChEBI" id="CHEBI:29035"/>
    </cofactor>
</comment>
<evidence type="ECO:0000259" key="9">
    <source>
        <dbReference type="Pfam" id="PF01676"/>
    </source>
</evidence>
<evidence type="ECO:0000256" key="5">
    <source>
        <dbReference type="ARBA" id="ARBA00022723"/>
    </source>
</evidence>
<dbReference type="FunFam" id="3.40.1450.10:FF:000002">
    <property type="entry name" value="2,3-bisphosphoglycerate-independent phosphoglycerate mutase"/>
    <property type="match status" value="1"/>
</dbReference>
<evidence type="ECO:0000256" key="8">
    <source>
        <dbReference type="ARBA" id="ARBA00023235"/>
    </source>
</evidence>
<evidence type="ECO:0000313" key="11">
    <source>
        <dbReference type="EMBL" id="SUZ52454.1"/>
    </source>
</evidence>
<keyword evidence="6" id="KW-0324">Glycolysis</keyword>
<dbReference type="Gene3D" id="3.40.1450.10">
    <property type="entry name" value="BPG-independent phosphoglycerate mutase, domain B"/>
    <property type="match status" value="1"/>
</dbReference>
<dbReference type="EMBL" id="UINC01000275">
    <property type="protein sequence ID" value="SUZ52454.1"/>
    <property type="molecule type" value="Genomic_DNA"/>
</dbReference>
<dbReference type="UniPathway" id="UPA00109">
    <property type="reaction ID" value="UER00186"/>
</dbReference>
<dbReference type="NCBIfam" id="TIGR01307">
    <property type="entry name" value="pgm_bpd_ind"/>
    <property type="match status" value="1"/>
</dbReference>
<organism evidence="11">
    <name type="scientific">marine metagenome</name>
    <dbReference type="NCBI Taxonomy" id="408172"/>
    <lineage>
        <taxon>unclassified sequences</taxon>
        <taxon>metagenomes</taxon>
        <taxon>ecological metagenomes</taxon>
    </lineage>
</organism>
<dbReference type="CDD" id="cd16010">
    <property type="entry name" value="iPGM"/>
    <property type="match status" value="1"/>
</dbReference>
<keyword evidence="7" id="KW-0464">Manganese</keyword>
<reference evidence="11" key="1">
    <citation type="submission" date="2018-05" db="EMBL/GenBank/DDBJ databases">
        <authorList>
            <person name="Lanie J.A."/>
            <person name="Ng W.-L."/>
            <person name="Kazmierczak K.M."/>
            <person name="Andrzejewski T.M."/>
            <person name="Davidsen T.M."/>
            <person name="Wayne K.J."/>
            <person name="Tettelin H."/>
            <person name="Glass J.I."/>
            <person name="Rusch D."/>
            <person name="Podicherti R."/>
            <person name="Tsui H.-C.T."/>
            <person name="Winkler M.E."/>
        </authorList>
    </citation>
    <scope>NUCLEOTIDE SEQUENCE</scope>
</reference>
<dbReference type="Pfam" id="PF06415">
    <property type="entry name" value="iPGM_N"/>
    <property type="match status" value="1"/>
</dbReference>
<feature type="domain" description="BPG-independent PGAM N-terminal" evidence="10">
    <location>
        <begin position="80"/>
        <end position="289"/>
    </location>
</feature>
<gene>
    <name evidence="11" type="ORF">METZ01_LOCUS5308</name>
</gene>
<protein>
    <recommendedName>
        <fullName evidence="4">phosphoglycerate mutase (2,3-diphosphoglycerate-independent)</fullName>
        <ecNumber evidence="4">5.4.2.12</ecNumber>
    </recommendedName>
</protein>
<dbReference type="InterPro" id="IPR036646">
    <property type="entry name" value="PGAM_B_sf"/>
</dbReference>
<evidence type="ECO:0000256" key="7">
    <source>
        <dbReference type="ARBA" id="ARBA00023211"/>
    </source>
</evidence>
<feature type="domain" description="Metalloenzyme" evidence="9">
    <location>
        <begin position="4"/>
        <end position="497"/>
    </location>
</feature>
<dbReference type="GO" id="GO:0004619">
    <property type="term" value="F:phosphoglycerate mutase activity"/>
    <property type="evidence" value="ECO:0007669"/>
    <property type="project" value="UniProtKB-EC"/>
</dbReference>
<dbReference type="SUPFAM" id="SSF53649">
    <property type="entry name" value="Alkaline phosphatase-like"/>
    <property type="match status" value="1"/>
</dbReference>
<evidence type="ECO:0000256" key="1">
    <source>
        <dbReference type="ARBA" id="ARBA00001936"/>
    </source>
</evidence>
<keyword evidence="8" id="KW-0413">Isomerase</keyword>
<dbReference type="SUPFAM" id="SSF64158">
    <property type="entry name" value="2,3-Bisphosphoglycerate-independent phosphoglycerate mutase, substrate-binding domain"/>
    <property type="match status" value="1"/>
</dbReference>
<dbReference type="InterPro" id="IPR011258">
    <property type="entry name" value="BPG-indep_PGM_N"/>
</dbReference>
<comment type="similarity">
    <text evidence="3">Belongs to the BPG-independent phosphoglycerate mutase family.</text>
</comment>
<dbReference type="GO" id="GO:0005829">
    <property type="term" value="C:cytosol"/>
    <property type="evidence" value="ECO:0007669"/>
    <property type="project" value="TreeGrafter"/>
</dbReference>
<dbReference type="Gene3D" id="3.40.720.10">
    <property type="entry name" value="Alkaline Phosphatase, subunit A"/>
    <property type="match status" value="1"/>
</dbReference>
<dbReference type="InterPro" id="IPR006124">
    <property type="entry name" value="Metalloenzyme"/>
</dbReference>
<proteinExistence type="inferred from homology"/>
<comment type="pathway">
    <text evidence="2">Carbohydrate degradation; glycolysis; pyruvate from D-glyceraldehyde 3-phosphate: step 3/5.</text>
</comment>
<dbReference type="EC" id="5.4.2.12" evidence="4"/>
<dbReference type="Pfam" id="PF01676">
    <property type="entry name" value="Metalloenzyme"/>
    <property type="match status" value="1"/>
</dbReference>
<evidence type="ECO:0000256" key="6">
    <source>
        <dbReference type="ARBA" id="ARBA00023152"/>
    </source>
</evidence>
<dbReference type="PANTHER" id="PTHR31637:SF0">
    <property type="entry name" value="2,3-BISPHOSPHOGLYCERATE-INDEPENDENT PHOSPHOGLYCERATE MUTASE"/>
    <property type="match status" value="1"/>
</dbReference>
<evidence type="ECO:0000259" key="10">
    <source>
        <dbReference type="Pfam" id="PF06415"/>
    </source>
</evidence>
<dbReference type="GO" id="GO:0006007">
    <property type="term" value="P:glucose catabolic process"/>
    <property type="evidence" value="ECO:0007669"/>
    <property type="project" value="InterPro"/>
</dbReference>
<accession>A0A381NEC9</accession>
<evidence type="ECO:0000256" key="4">
    <source>
        <dbReference type="ARBA" id="ARBA00012026"/>
    </source>
</evidence>
<evidence type="ECO:0000256" key="2">
    <source>
        <dbReference type="ARBA" id="ARBA00004798"/>
    </source>
</evidence>
<dbReference type="GO" id="GO:0006096">
    <property type="term" value="P:glycolytic process"/>
    <property type="evidence" value="ECO:0007669"/>
    <property type="project" value="UniProtKB-UniPathway"/>
</dbReference>
<evidence type="ECO:0000256" key="3">
    <source>
        <dbReference type="ARBA" id="ARBA00008819"/>
    </source>
</evidence>
<sequence>MATSVLIVLDGWGYSEISDHNAIHQARTPHWDELWTTASHTLVSSSGIHVGLPADQMGNSEVGHMTMGAGRTIFQDLTRIDQAIEDKSFSQNPVFEETFAMASDHQLHLMGLLSPGGVHSHENHFAEIIRMARQRGVKVMVHAFLDGRDTPPKSAEPSLRRIAELLEETGTGAIGSICGRYFAMDRDQRWDRTEAAYGMLTEGVSPHHAEDPFEALQTAYARGETDEFVQPTLIGNQTMIQTGDVVLFMNFRADRARQLSHAFVDARFEHFQRNARPELQRFITMTPYATDLGTHSDDQSVRSAFGPHSIVNSIGEHLSKLGKTQLRIAETEKYAHVTFFFSCGREQPYPGEDRILVASPKVATYDLEPEMSAREITDNLIRVIAEDSFDFIICNFANGDMVGHTGDFTAAKRAVETIDDCIGRIKKAIDQSGSECLITADHGNVERMFDLTTHQRHTAHTSELVPLVYVGPTTKHLASNGTLADVAPTLLALMRIDIPSEMTGRSLLAE</sequence>
<dbReference type="InterPro" id="IPR017850">
    <property type="entry name" value="Alkaline_phosphatase_core_sf"/>
</dbReference>
<dbReference type="InterPro" id="IPR005995">
    <property type="entry name" value="Pgm_bpd_ind"/>
</dbReference>
<name>A0A381NEC9_9ZZZZ</name>